<evidence type="ECO:0000313" key="6">
    <source>
        <dbReference type="Proteomes" id="UP001152797"/>
    </source>
</evidence>
<feature type="coiled-coil region" evidence="1">
    <location>
        <begin position="949"/>
        <end position="983"/>
    </location>
</feature>
<feature type="region of interest" description="Disordered" evidence="2">
    <location>
        <begin position="365"/>
        <end position="398"/>
    </location>
</feature>
<feature type="coiled-coil region" evidence="1">
    <location>
        <begin position="140"/>
        <end position="204"/>
    </location>
</feature>
<evidence type="ECO:0000313" key="4">
    <source>
        <dbReference type="EMBL" id="CAL1145469.1"/>
    </source>
</evidence>
<reference evidence="4" key="2">
    <citation type="submission" date="2024-04" db="EMBL/GenBank/DDBJ databases">
        <authorList>
            <person name="Chen Y."/>
            <person name="Shah S."/>
            <person name="Dougan E. K."/>
            <person name="Thang M."/>
            <person name="Chan C."/>
        </authorList>
    </citation>
    <scope>NUCLEOTIDE SEQUENCE [LARGE SCALE GENOMIC DNA]</scope>
</reference>
<comment type="caution">
    <text evidence="3">The sequence shown here is derived from an EMBL/GenBank/DDBJ whole genome shotgun (WGS) entry which is preliminary data.</text>
</comment>
<dbReference type="EMBL" id="CAMXCT030001669">
    <property type="protein sequence ID" value="CAL4779406.1"/>
    <property type="molecule type" value="Genomic_DNA"/>
</dbReference>
<proteinExistence type="predicted"/>
<evidence type="ECO:0000313" key="5">
    <source>
        <dbReference type="EMBL" id="CAL4779406.1"/>
    </source>
</evidence>
<feature type="coiled-coil region" evidence="1">
    <location>
        <begin position="436"/>
        <end position="655"/>
    </location>
</feature>
<organism evidence="3">
    <name type="scientific">Cladocopium goreaui</name>
    <dbReference type="NCBI Taxonomy" id="2562237"/>
    <lineage>
        <taxon>Eukaryota</taxon>
        <taxon>Sar</taxon>
        <taxon>Alveolata</taxon>
        <taxon>Dinophyceae</taxon>
        <taxon>Suessiales</taxon>
        <taxon>Symbiodiniaceae</taxon>
        <taxon>Cladocopium</taxon>
    </lineage>
</organism>
<keyword evidence="6" id="KW-1185">Reference proteome</keyword>
<dbReference type="EMBL" id="CAMXCT010001669">
    <property type="protein sequence ID" value="CAI3992094.1"/>
    <property type="molecule type" value="Genomic_DNA"/>
</dbReference>
<reference evidence="3" key="1">
    <citation type="submission" date="2022-10" db="EMBL/GenBank/DDBJ databases">
        <authorList>
            <person name="Chen Y."/>
            <person name="Dougan E. K."/>
            <person name="Chan C."/>
            <person name="Rhodes N."/>
            <person name="Thang M."/>
        </authorList>
    </citation>
    <scope>NUCLEOTIDE SEQUENCE</scope>
</reference>
<name>A0A9P1CI52_9DINO</name>
<keyword evidence="5" id="KW-0675">Receptor</keyword>
<evidence type="ECO:0000256" key="1">
    <source>
        <dbReference type="SAM" id="Coils"/>
    </source>
</evidence>
<dbReference type="Proteomes" id="UP001152797">
    <property type="component" value="Unassembled WGS sequence"/>
</dbReference>
<dbReference type="OrthoDB" id="445099at2759"/>
<keyword evidence="1" id="KW-0175">Coiled coil</keyword>
<evidence type="ECO:0000313" key="3">
    <source>
        <dbReference type="EMBL" id="CAI3992094.1"/>
    </source>
</evidence>
<feature type="coiled-coil region" evidence="1">
    <location>
        <begin position="1014"/>
        <end position="1041"/>
    </location>
</feature>
<sequence length="1482" mass="171687">MSRCPMTPHISEAKDDEHRTKLEDLFGSFEGQVMHDLKYQLLGDLEALQEDQRAHHTVKLEEQTAAHRTELDTALEAERSHRRDALELALQVVQDQHAHHSQKLQDKDAEFSRFEEELLQHRQALDLALQVMKDREEHCANALEEQRVEHEQIFNQTLEEQRAQHKSALELALQVMQDREDYFANALEEQRAEHECLFNQVLEEQRAQHRSELELAFQVLQDKDQHVAAALEEQQAQHKAELERVVREQLAGHEVEMERAMQEHQAHHQSTLDLAQQIVQDKDDHHARTLEDHHEQFQSEMERALQAQRLQHQSDKNVQQQNHAREMEVKVQELQREAQHRGCVAMTRRWQGKTDPLVPYIDTFGQDLPKPWPKPGARRETTPPRGPVAVAPQAPPAPMETLEVTSPIPRESLPSAVSPSLFETTDIEELRETIMREEKEKAAEAWALEEQKLQEKLAAKDREMEKLREQHQLACEALLRRKEQEINDVLREEQLQHQELQEKAEVRSQEQLGEREKEIMMLKQENQFQREELILRQQELQAAGTEVWEQKEKQLEEQLAAKEAEILKLQKERQLQNEDFFRQEQAIQQIREEERAENQETAKTLERLQEQLVEKDILIDALKEENRMKHEEVLRQEAEMKETLHEEQLRNQEIRDMMIFEETEKTSNFFAMKEKDLQEKLADGDLQITTLRKENKSKDEEILCKDQALQEIQEACRRQQEQLSQKDLQIEMLRESQLQHEERLMHRDQETQEMLREERAHQEDEILKLQAEIEVMKEDRQTVDDLSAQKAELQALLAEEQRSNEELRAEMMRCSEQNTAQVFAKEAQFELDLAEVSDQKVSLEAQLAALTQRLDEEQAERIRQGARAESLERDLKALRSLRVEEQEAKREVDSQNSWHRLVRSAAVQAELSSLRTSQRCFHSEVLKLRAEKTQEQAQLADLTTCVDENEKLLSANRELSLSLQQFKQENEQLQVDNRSLLESVALFEADLEKVSDRHAQLIGHVNKKQKIRYTVKLKDECSQLRLELNKARHRLNQLEGSRRSDNLFGALASLGYDGGLDLRGSSESKRLQECALERVNADFRHLVSLVQSAIGDGVDRSSADFAELLQALRNRSKEGQVGRHPALRIPRKQISPMQSPAKSVEEMEEKAVVVASASALFLEDQENMASAQNCDSDQLREAKKVLLQINQCIGSGRKLYGQHVSDSWGFFQVLQRKGAIQQKDVAQGLKRLDITLSQSAMDALIHATWCSCGWAAEMFRVGRGLFGELLDRSIEPQKLLSDAMLAMLAESERRPLGEVEEEREVHHERELQALREAHRLELDTAMQAKETEAAKKMKDMEKVWEQRFEKRSKVLLACLREAVQVMEEVTLEVEFAPLVRERKEDFVYELSMATFPVVCLDASPSTPLMVTLAAFEVEALGKAMDGGVELQTFGRCQKVDEALGWFPGFPNGWRVPWEVKVGNLPTFAEPAKGIVEHLERAQ</sequence>
<gene>
    <name evidence="3" type="ORF">C1SCF055_LOCUS18949</name>
</gene>
<feature type="coiled-coil region" evidence="1">
    <location>
        <begin position="709"/>
        <end position="891"/>
    </location>
</feature>
<evidence type="ECO:0000256" key="2">
    <source>
        <dbReference type="SAM" id="MobiDB-lite"/>
    </source>
</evidence>
<protein>
    <submittedName>
        <fullName evidence="5">Hyaluronan-mediated motility receptor (Intracellular hyaluronic acid-binding protein) (Receptor for hyaluronan-mediated motility) (CD antigen CD168)</fullName>
    </submittedName>
</protein>
<feature type="coiled-coil region" evidence="1">
    <location>
        <begin position="287"/>
        <end position="337"/>
    </location>
</feature>
<accession>A0A9P1CI52</accession>
<dbReference type="EMBL" id="CAMXCT020001669">
    <property type="protein sequence ID" value="CAL1145469.1"/>
    <property type="molecule type" value="Genomic_DNA"/>
</dbReference>